<keyword evidence="2" id="KW-1185">Reference proteome</keyword>
<evidence type="ECO:0000313" key="1">
    <source>
        <dbReference type="EMBL" id="MBM6850217.1"/>
    </source>
</evidence>
<name>A0ABS2FRJ4_9FIRM</name>
<proteinExistence type="predicted"/>
<dbReference type="EMBL" id="JACSNX010000001">
    <property type="protein sequence ID" value="MBM6850217.1"/>
    <property type="molecule type" value="Genomic_DNA"/>
</dbReference>
<dbReference type="Proteomes" id="UP000719500">
    <property type="component" value="Unassembled WGS sequence"/>
</dbReference>
<organism evidence="1 2">
    <name type="scientific">Oscillibacter valericigenes</name>
    <dbReference type="NCBI Taxonomy" id="351091"/>
    <lineage>
        <taxon>Bacteria</taxon>
        <taxon>Bacillati</taxon>
        <taxon>Bacillota</taxon>
        <taxon>Clostridia</taxon>
        <taxon>Eubacteriales</taxon>
        <taxon>Oscillospiraceae</taxon>
        <taxon>Oscillibacter</taxon>
    </lineage>
</organism>
<protein>
    <submittedName>
        <fullName evidence="1">Uncharacterized protein</fullName>
    </submittedName>
</protein>
<sequence>MACTQKCQLVRFPKSRVQKQWFRYFNDHKDFQNEGTLHLFSLMALYSYACFRSNVRQIGDQKYMEGPGQWICKVSALPRILRVHHKAQARELMAYFQDAGFLEFEILDEEKELIRFSIRDWKRHCVHLEYNYYSYKSSGFFFFPLPVGRQLIRASRSRGKVQFSELDAIMDLWLHTILNDQTVKGSEYMPVVYYADMKGMPLLSYSYLAHRWGWSKSRVGRFILKIEDAGIISRVSFSSSRGSVLSPCRYREMIYGEDCEELQLKRIGEILGIAKAASQFDGNGQIQVDVQLGVPSEKAILVGAQALQIQVFRIPHDSFFARPVPLIFYSSLDWGKCKLAEGSYRGPPKPKKNE</sequence>
<evidence type="ECO:0000313" key="2">
    <source>
        <dbReference type="Proteomes" id="UP000719500"/>
    </source>
</evidence>
<comment type="caution">
    <text evidence="1">The sequence shown here is derived from an EMBL/GenBank/DDBJ whole genome shotgun (WGS) entry which is preliminary data.</text>
</comment>
<accession>A0ABS2FRJ4</accession>
<dbReference type="RefSeq" id="WP_204801971.1">
    <property type="nucleotide sequence ID" value="NZ_JACSNX010000001.1"/>
</dbReference>
<gene>
    <name evidence="1" type="ORF">H9X91_02035</name>
</gene>
<reference evidence="1 2" key="1">
    <citation type="journal article" date="2021" name="Sci. Rep.">
        <title>The distribution of antibiotic resistance genes in chicken gut microbiota commensals.</title>
        <authorList>
            <person name="Juricova H."/>
            <person name="Matiasovicova J."/>
            <person name="Kubasova T."/>
            <person name="Cejkova D."/>
            <person name="Rychlik I."/>
        </authorList>
    </citation>
    <scope>NUCLEOTIDE SEQUENCE [LARGE SCALE GENOMIC DNA]</scope>
    <source>
        <strain evidence="1 2">An411</strain>
    </source>
</reference>